<dbReference type="EMBL" id="AP035788">
    <property type="protein sequence ID" value="BFO77788.1"/>
    <property type="molecule type" value="Genomic_DNA"/>
</dbReference>
<dbReference type="GO" id="GO:0015288">
    <property type="term" value="F:porin activity"/>
    <property type="evidence" value="ECO:0007669"/>
    <property type="project" value="TreeGrafter"/>
</dbReference>
<evidence type="ECO:0000256" key="6">
    <source>
        <dbReference type="ARBA" id="ARBA00023136"/>
    </source>
</evidence>
<keyword evidence="4" id="KW-1134">Transmembrane beta strand</keyword>
<evidence type="ECO:0000256" key="4">
    <source>
        <dbReference type="ARBA" id="ARBA00022452"/>
    </source>
</evidence>
<keyword evidence="6" id="KW-0472">Membrane</keyword>
<dbReference type="GO" id="GO:1990281">
    <property type="term" value="C:efflux pump complex"/>
    <property type="evidence" value="ECO:0007669"/>
    <property type="project" value="TreeGrafter"/>
</dbReference>
<dbReference type="SUPFAM" id="SSF56954">
    <property type="entry name" value="Outer membrane efflux proteins (OEP)"/>
    <property type="match status" value="1"/>
</dbReference>
<reference evidence="9" key="1">
    <citation type="submission" date="2024-07" db="EMBL/GenBank/DDBJ databases">
        <title>Complete genome sequence of Prevotella sp. YM-2024 GTC17260.</title>
        <authorList>
            <person name="Hayashi M."/>
            <person name="Muto Y."/>
            <person name="Tanaka K."/>
            <person name="Niwa H."/>
        </authorList>
    </citation>
    <scope>NUCLEOTIDE SEQUENCE</scope>
    <source>
        <strain evidence="9">GTC17260</strain>
    </source>
</reference>
<keyword evidence="8" id="KW-0732">Signal</keyword>
<comment type="similarity">
    <text evidence="2">Belongs to the outer membrane factor (OMF) (TC 1.B.17) family.</text>
</comment>
<dbReference type="PANTHER" id="PTHR30026">
    <property type="entry name" value="OUTER MEMBRANE PROTEIN TOLC"/>
    <property type="match status" value="1"/>
</dbReference>
<gene>
    <name evidence="9" type="ORF">GTC17260_04230</name>
</gene>
<sequence length="445" mass="49565">MNNKISTKLLSLALLTMPITSVAREWSLQDCVNYALQNNISLRKQQLAKLVAKEDVLQSKAALLPSLSASTSQSVGYTPWVTSGISGDGYSKMAVDKTYYNGSYGISGNWTLWNGNQNRNNIKLNKLIEDKAVIDSAVTAHTIQEQIAQLYVQILYTTEAIKVNKESLETSTKNEARGQEMVKVGKMSKADLAQLTSQRAQDEYNVVSAESQVKNYKRQLKELLQITDEETFDIVIPATADEQALQPIPTMNTIYMAALDNRPEIKSYQNAIAQSDLQITIAKAQKMPTISANAGISTSTTSMNSNTWGRQLKNNVMAGAGFTISVPIFDNRASKTAINKAKLMRESSMLDLKDKQTALYSTIENYWLQATTNQNQFKAARISTESAQASYELLSEQFRLGLKNIVELMTGKDKLLTAQQNELQSKYMSILYINMLKFYQDGTLK</sequence>
<keyword evidence="3" id="KW-0813">Transport</keyword>
<dbReference type="AlphaFoldDB" id="A0AB33J7X5"/>
<dbReference type="InterPro" id="IPR003423">
    <property type="entry name" value="OMP_efflux"/>
</dbReference>
<evidence type="ECO:0000256" key="7">
    <source>
        <dbReference type="ARBA" id="ARBA00023237"/>
    </source>
</evidence>
<evidence type="ECO:0000256" key="8">
    <source>
        <dbReference type="SAM" id="SignalP"/>
    </source>
</evidence>
<organism evidence="9">
    <name type="scientific">Prevotella sp. GTC17260</name>
    <dbReference type="NCBI Taxonomy" id="3236796"/>
    <lineage>
        <taxon>Bacteria</taxon>
        <taxon>Pseudomonadati</taxon>
        <taxon>Bacteroidota</taxon>
        <taxon>Bacteroidia</taxon>
        <taxon>Bacteroidales</taxon>
        <taxon>Prevotellaceae</taxon>
        <taxon>Prevotella</taxon>
    </lineage>
</organism>
<comment type="subcellular location">
    <subcellularLocation>
        <location evidence="1">Cell outer membrane</location>
    </subcellularLocation>
</comment>
<dbReference type="Pfam" id="PF02321">
    <property type="entry name" value="OEP"/>
    <property type="match status" value="2"/>
</dbReference>
<dbReference type="GO" id="GO:0009279">
    <property type="term" value="C:cell outer membrane"/>
    <property type="evidence" value="ECO:0007669"/>
    <property type="project" value="UniProtKB-SubCell"/>
</dbReference>
<name>A0AB33J7X5_9BACT</name>
<keyword evidence="7" id="KW-0998">Cell outer membrane</keyword>
<dbReference type="GO" id="GO:0015562">
    <property type="term" value="F:efflux transmembrane transporter activity"/>
    <property type="evidence" value="ECO:0007669"/>
    <property type="project" value="InterPro"/>
</dbReference>
<feature type="signal peptide" evidence="8">
    <location>
        <begin position="1"/>
        <end position="23"/>
    </location>
</feature>
<evidence type="ECO:0000313" key="9">
    <source>
        <dbReference type="EMBL" id="BFO77788.1"/>
    </source>
</evidence>
<protein>
    <submittedName>
        <fullName evidence="9">TolC family protein</fullName>
    </submittedName>
</protein>
<proteinExistence type="inferred from homology"/>
<dbReference type="PANTHER" id="PTHR30026:SF20">
    <property type="entry name" value="OUTER MEMBRANE PROTEIN TOLC"/>
    <property type="match status" value="1"/>
</dbReference>
<evidence type="ECO:0000256" key="1">
    <source>
        <dbReference type="ARBA" id="ARBA00004442"/>
    </source>
</evidence>
<evidence type="ECO:0000256" key="2">
    <source>
        <dbReference type="ARBA" id="ARBA00007613"/>
    </source>
</evidence>
<dbReference type="Gene3D" id="1.20.1600.10">
    <property type="entry name" value="Outer membrane efflux proteins (OEP)"/>
    <property type="match status" value="1"/>
</dbReference>
<evidence type="ECO:0000256" key="5">
    <source>
        <dbReference type="ARBA" id="ARBA00022692"/>
    </source>
</evidence>
<evidence type="ECO:0000256" key="3">
    <source>
        <dbReference type="ARBA" id="ARBA00022448"/>
    </source>
</evidence>
<feature type="chain" id="PRO_5044188936" evidence="8">
    <location>
        <begin position="24"/>
        <end position="445"/>
    </location>
</feature>
<keyword evidence="5" id="KW-0812">Transmembrane</keyword>
<accession>A0AB33J7X5</accession>
<dbReference type="InterPro" id="IPR051906">
    <property type="entry name" value="TolC-like"/>
</dbReference>